<dbReference type="RefSeq" id="WP_182848712.1">
    <property type="nucleotide sequence ID" value="NZ_BAAALP010000054.1"/>
</dbReference>
<dbReference type="EMBL" id="JACJIA010000018">
    <property type="protein sequence ID" value="MBA8956834.1"/>
    <property type="molecule type" value="Genomic_DNA"/>
</dbReference>
<evidence type="ECO:0000313" key="1">
    <source>
        <dbReference type="EMBL" id="MBA8956834.1"/>
    </source>
</evidence>
<dbReference type="Proteomes" id="UP000572680">
    <property type="component" value="Unassembled WGS sequence"/>
</dbReference>
<name>A0A7W3QRJ9_ACTNM</name>
<dbReference type="Pfam" id="PF19690">
    <property type="entry name" value="DUF6191"/>
    <property type="match status" value="1"/>
</dbReference>
<organism evidence="1 2">
    <name type="scientific">Actinomadura namibiensis</name>
    <dbReference type="NCBI Taxonomy" id="182080"/>
    <lineage>
        <taxon>Bacteria</taxon>
        <taxon>Bacillati</taxon>
        <taxon>Actinomycetota</taxon>
        <taxon>Actinomycetes</taxon>
        <taxon>Streptosporangiales</taxon>
        <taxon>Thermomonosporaceae</taxon>
        <taxon>Actinomadura</taxon>
    </lineage>
</organism>
<keyword evidence="2" id="KW-1185">Reference proteome</keyword>
<protein>
    <submittedName>
        <fullName evidence="1">Uncharacterized protein</fullName>
    </submittedName>
</protein>
<accession>A0A7W3QRJ9</accession>
<reference evidence="1 2" key="1">
    <citation type="submission" date="2020-08" db="EMBL/GenBank/DDBJ databases">
        <title>Genomic Encyclopedia of Type Strains, Phase IV (KMG-IV): sequencing the most valuable type-strain genomes for metagenomic binning, comparative biology and taxonomic classification.</title>
        <authorList>
            <person name="Goeker M."/>
        </authorList>
    </citation>
    <scope>NUCLEOTIDE SEQUENCE [LARGE SCALE GENOMIC DNA]</scope>
    <source>
        <strain evidence="1 2">DSM 44197</strain>
    </source>
</reference>
<evidence type="ECO:0000313" key="2">
    <source>
        <dbReference type="Proteomes" id="UP000572680"/>
    </source>
</evidence>
<sequence>MAMYAAALPVLACALLALAGVELVWKRCTGHGLLPWLRRRSGTPISATGFDEFTAVFQGSKRAELQHRQVQLVLREDDGDGALPVTGDRVDLDQGIARITRPGETHDAR</sequence>
<proteinExistence type="predicted"/>
<dbReference type="InterPro" id="IPR045684">
    <property type="entry name" value="DUF6191"/>
</dbReference>
<dbReference type="AlphaFoldDB" id="A0A7W3QRJ9"/>
<gene>
    <name evidence="1" type="ORF">HNR61_008524</name>
</gene>
<comment type="caution">
    <text evidence="1">The sequence shown here is derived from an EMBL/GenBank/DDBJ whole genome shotgun (WGS) entry which is preliminary data.</text>
</comment>